<gene>
    <name evidence="1" type="ORF">AM593_06757</name>
</gene>
<dbReference type="AlphaFoldDB" id="A0A3R5Q0R5"/>
<reference evidence="1 2" key="1">
    <citation type="journal article" date="2016" name="PLoS ONE">
        <title>A First Insight into the Genome of the Filter-Feeder Mussel Mytilus galloprovincialis.</title>
        <authorList>
            <person name="Murgarella M."/>
            <person name="Puiu D."/>
            <person name="Novoa B."/>
            <person name="Figueras A."/>
            <person name="Posada D."/>
            <person name="Canchaya C."/>
        </authorList>
    </citation>
    <scope>NUCLEOTIDE SEQUENCE [LARGE SCALE GENOMIC DNA]</scope>
    <source>
        <tissue evidence="1">Muscle</tissue>
    </source>
</reference>
<feature type="non-terminal residue" evidence="1">
    <location>
        <position position="114"/>
    </location>
</feature>
<accession>A0A3R5Q0R5</accession>
<name>A0A3R5Q0R5_MYTGA</name>
<evidence type="ECO:0000313" key="1">
    <source>
        <dbReference type="EMBL" id="OPL07200.1"/>
    </source>
</evidence>
<dbReference type="Proteomes" id="UP000266721">
    <property type="component" value="Unassembled WGS sequence"/>
</dbReference>
<proteinExistence type="predicted"/>
<sequence length="114" mass="13569">LVCKDKAMYLLKFAGLTKIQLKNEMRSKAAKQWKKLSNKKNEKIKPSTFRWLRQVEINNFLKLSWISTKLGQKLDYDQKIVSRIKFWKKKSIFSIFVEPSPLVEKARHSDPTFH</sequence>
<dbReference type="EMBL" id="KV643470">
    <property type="protein sequence ID" value="OPL07200.1"/>
    <property type="molecule type" value="Genomic_DNA"/>
</dbReference>
<organism evidence="1 2">
    <name type="scientific">Mytilus galloprovincialis</name>
    <name type="common">Mediterranean mussel</name>
    <dbReference type="NCBI Taxonomy" id="29158"/>
    <lineage>
        <taxon>Eukaryota</taxon>
        <taxon>Metazoa</taxon>
        <taxon>Spiralia</taxon>
        <taxon>Lophotrochozoa</taxon>
        <taxon>Mollusca</taxon>
        <taxon>Bivalvia</taxon>
        <taxon>Autobranchia</taxon>
        <taxon>Pteriomorphia</taxon>
        <taxon>Mytilida</taxon>
        <taxon>Mytiloidea</taxon>
        <taxon>Mytilidae</taxon>
        <taxon>Mytilinae</taxon>
        <taxon>Mytilus</taxon>
    </lineage>
</organism>
<feature type="non-terminal residue" evidence="1">
    <location>
        <position position="1"/>
    </location>
</feature>
<protein>
    <submittedName>
        <fullName evidence="1">Uncharacterized protein</fullName>
    </submittedName>
</protein>
<keyword evidence="2" id="KW-1185">Reference proteome</keyword>
<evidence type="ECO:0000313" key="2">
    <source>
        <dbReference type="Proteomes" id="UP000266721"/>
    </source>
</evidence>